<dbReference type="InterPro" id="IPR022040">
    <property type="entry name" value="MKT1_N"/>
</dbReference>
<evidence type="ECO:0000259" key="1">
    <source>
        <dbReference type="Pfam" id="PF12247"/>
    </source>
</evidence>
<sequence>MVLTDDGKIEPLNVENAPTDIHDVIGYRLPDEIYYYLSKGLMSPQVWQYYV</sequence>
<evidence type="ECO:0000313" key="2">
    <source>
        <dbReference type="EMBL" id="POG64340.1"/>
    </source>
</evidence>
<dbReference type="AlphaFoldDB" id="A0A2P4PG56"/>
<feature type="domain" description="Post-transcriptional regulator MKT1 N-terminal" evidence="1">
    <location>
        <begin position="18"/>
        <end position="49"/>
    </location>
</feature>
<evidence type="ECO:0000313" key="3">
    <source>
        <dbReference type="Proteomes" id="UP000018888"/>
    </source>
</evidence>
<dbReference type="EMBL" id="AUPC02000243">
    <property type="protein sequence ID" value="POG64340.1"/>
    <property type="molecule type" value="Genomic_DNA"/>
</dbReference>
<keyword evidence="3" id="KW-1185">Reference proteome</keyword>
<gene>
    <name evidence="2" type="ORF">GLOIN_2v1676459</name>
</gene>
<dbReference type="Proteomes" id="UP000018888">
    <property type="component" value="Unassembled WGS sequence"/>
</dbReference>
<proteinExistence type="predicted"/>
<reference evidence="2 3" key="1">
    <citation type="journal article" date="2013" name="Proc. Natl. Acad. Sci. U.S.A.">
        <title>Genome of an arbuscular mycorrhizal fungus provides insight into the oldest plant symbiosis.</title>
        <authorList>
            <person name="Tisserant E."/>
            <person name="Malbreil M."/>
            <person name="Kuo A."/>
            <person name="Kohler A."/>
            <person name="Symeonidi A."/>
            <person name="Balestrini R."/>
            <person name="Charron P."/>
            <person name="Duensing N."/>
            <person name="Frei Dit Frey N."/>
            <person name="Gianinazzi-Pearson V."/>
            <person name="Gilbert L.B."/>
            <person name="Handa Y."/>
            <person name="Herr J.R."/>
            <person name="Hijri M."/>
            <person name="Koul R."/>
            <person name="Kawaguchi M."/>
            <person name="Krajinski F."/>
            <person name="Lammers P.J."/>
            <person name="Masclaux F.G."/>
            <person name="Murat C."/>
            <person name="Morin E."/>
            <person name="Ndikumana S."/>
            <person name="Pagni M."/>
            <person name="Petitpierre D."/>
            <person name="Requena N."/>
            <person name="Rosikiewicz P."/>
            <person name="Riley R."/>
            <person name="Saito K."/>
            <person name="San Clemente H."/>
            <person name="Shapiro H."/>
            <person name="van Tuinen D."/>
            <person name="Becard G."/>
            <person name="Bonfante P."/>
            <person name="Paszkowski U."/>
            <person name="Shachar-Hill Y.Y."/>
            <person name="Tuskan G.A."/>
            <person name="Young P.W."/>
            <person name="Sanders I.R."/>
            <person name="Henrissat B."/>
            <person name="Rensing S.A."/>
            <person name="Grigoriev I.V."/>
            <person name="Corradi N."/>
            <person name="Roux C."/>
            <person name="Martin F."/>
        </authorList>
    </citation>
    <scope>NUCLEOTIDE SEQUENCE [LARGE SCALE GENOMIC DNA]</scope>
    <source>
        <strain evidence="2 3">DAOM 197198</strain>
    </source>
</reference>
<reference evidence="2 3" key="2">
    <citation type="journal article" date="2018" name="New Phytol.">
        <title>High intraspecific genome diversity in the model arbuscular mycorrhizal symbiont Rhizophagus irregularis.</title>
        <authorList>
            <person name="Chen E.C.H."/>
            <person name="Morin E."/>
            <person name="Beaudet D."/>
            <person name="Noel J."/>
            <person name="Yildirir G."/>
            <person name="Ndikumana S."/>
            <person name="Charron P."/>
            <person name="St-Onge C."/>
            <person name="Giorgi J."/>
            <person name="Kruger M."/>
            <person name="Marton T."/>
            <person name="Ropars J."/>
            <person name="Grigoriev I.V."/>
            <person name="Hainaut M."/>
            <person name="Henrissat B."/>
            <person name="Roux C."/>
            <person name="Martin F."/>
            <person name="Corradi N."/>
        </authorList>
    </citation>
    <scope>NUCLEOTIDE SEQUENCE [LARGE SCALE GENOMIC DNA]</scope>
    <source>
        <strain evidence="2 3">DAOM 197198</strain>
    </source>
</reference>
<comment type="caution">
    <text evidence="2">The sequence shown here is derived from an EMBL/GenBank/DDBJ whole genome shotgun (WGS) entry which is preliminary data.</text>
</comment>
<name>A0A2P4PG56_RHIID</name>
<accession>A0A2P4PG56</accession>
<dbReference type="VEuPathDB" id="FungiDB:RhiirFUN_013546"/>
<protein>
    <recommendedName>
        <fullName evidence="1">Post-transcriptional regulator MKT1 N-terminal domain-containing protein</fullName>
    </recommendedName>
</protein>
<dbReference type="Pfam" id="PF12247">
    <property type="entry name" value="MKT1_N"/>
    <property type="match status" value="1"/>
</dbReference>
<organism evidence="2 3">
    <name type="scientific">Rhizophagus irregularis (strain DAOM 181602 / DAOM 197198 / MUCL 43194)</name>
    <name type="common">Arbuscular mycorrhizal fungus</name>
    <name type="synonym">Glomus intraradices</name>
    <dbReference type="NCBI Taxonomy" id="747089"/>
    <lineage>
        <taxon>Eukaryota</taxon>
        <taxon>Fungi</taxon>
        <taxon>Fungi incertae sedis</taxon>
        <taxon>Mucoromycota</taxon>
        <taxon>Glomeromycotina</taxon>
        <taxon>Glomeromycetes</taxon>
        <taxon>Glomerales</taxon>
        <taxon>Glomeraceae</taxon>
        <taxon>Rhizophagus</taxon>
    </lineage>
</organism>